<evidence type="ECO:0000313" key="6">
    <source>
        <dbReference type="Proteomes" id="UP001214576"/>
    </source>
</evidence>
<evidence type="ECO:0000256" key="1">
    <source>
        <dbReference type="ARBA" id="ARBA00004123"/>
    </source>
</evidence>
<dbReference type="Pfam" id="PF02760">
    <property type="entry name" value="HIN"/>
    <property type="match status" value="1"/>
</dbReference>
<evidence type="ECO:0000256" key="2">
    <source>
        <dbReference type="ARBA" id="ARBA00008647"/>
    </source>
</evidence>
<evidence type="ECO:0000256" key="3">
    <source>
        <dbReference type="ARBA" id="ARBA00023242"/>
    </source>
</evidence>
<dbReference type="PANTHER" id="PTHR12200">
    <property type="entry name" value="INTERFERON-INDUCIBLE PROTEIN AIM2 FAMILY MEMBER"/>
    <property type="match status" value="1"/>
</dbReference>
<dbReference type="GO" id="GO:0005730">
    <property type="term" value="C:nucleolus"/>
    <property type="evidence" value="ECO:0007669"/>
    <property type="project" value="TreeGrafter"/>
</dbReference>
<dbReference type="InterPro" id="IPR012340">
    <property type="entry name" value="NA-bd_OB-fold"/>
</dbReference>
<comment type="subcellular location">
    <subcellularLocation>
        <location evidence="1">Nucleus</location>
    </subcellularLocation>
</comment>
<gene>
    <name evidence="5" type="ORF">MG293_001133</name>
</gene>
<dbReference type="PANTHER" id="PTHR12200:SF25">
    <property type="entry name" value="PYRIN AND HIN DOMAIN-CONTAINING PROTEIN 1"/>
    <property type="match status" value="1"/>
</dbReference>
<evidence type="ECO:0000259" key="4">
    <source>
        <dbReference type="PROSITE" id="PS50834"/>
    </source>
</evidence>
<comment type="similarity">
    <text evidence="2">Belongs to the HIN-200 family.</text>
</comment>
<organism evidence="5 6">
    <name type="scientific">Ovis ammon polii</name>
    <dbReference type="NCBI Taxonomy" id="230172"/>
    <lineage>
        <taxon>Eukaryota</taxon>
        <taxon>Metazoa</taxon>
        <taxon>Chordata</taxon>
        <taxon>Craniata</taxon>
        <taxon>Vertebrata</taxon>
        <taxon>Euteleostomi</taxon>
        <taxon>Mammalia</taxon>
        <taxon>Eutheria</taxon>
        <taxon>Laurasiatheria</taxon>
        <taxon>Artiodactyla</taxon>
        <taxon>Ruminantia</taxon>
        <taxon>Pecora</taxon>
        <taxon>Bovidae</taxon>
        <taxon>Caprinae</taxon>
        <taxon>Ovis</taxon>
    </lineage>
</organism>
<keyword evidence="6" id="KW-1185">Reference proteome</keyword>
<evidence type="ECO:0000313" key="5">
    <source>
        <dbReference type="EMBL" id="KAI4548803.1"/>
    </source>
</evidence>
<dbReference type="EMBL" id="JAKZEL010000001">
    <property type="protein sequence ID" value="KAI4548803.1"/>
    <property type="molecule type" value="Genomic_DNA"/>
</dbReference>
<dbReference type="GO" id="GO:0005829">
    <property type="term" value="C:cytosol"/>
    <property type="evidence" value="ECO:0007669"/>
    <property type="project" value="TreeGrafter"/>
</dbReference>
<reference evidence="5" key="1">
    <citation type="submission" date="2022-03" db="EMBL/GenBank/DDBJ databases">
        <title>Genomic analyses of argali, domestic sheep and their hybrids provide insights into chromosomal evolution, heterosis and genetic basis of agronomic traits.</title>
        <authorList>
            <person name="Li M."/>
        </authorList>
    </citation>
    <scope>NUCLEOTIDE SEQUENCE</scope>
    <source>
        <strain evidence="5">CAU-MHL-2022a</strain>
        <tissue evidence="5">Skin</tissue>
    </source>
</reference>
<sequence>MTRPSWVALHGMAHSFIELDKAVIYVISLNQKTQVQRKITTRRDVLQKGPKTVMALKAAEPFEYESPEEEKSTIFHATVVTARQFFQLKVFNNLKKKFTKQKVITKSDYREYKEILEINKASSVSEVGLDQKFEVPNSIIKIANEISKIR</sequence>
<dbReference type="InterPro" id="IPR004021">
    <property type="entry name" value="HIN200/IF120x"/>
</dbReference>
<proteinExistence type="inferred from homology"/>
<accession>A0AAD4YHW1</accession>
<dbReference type="GO" id="GO:0003690">
    <property type="term" value="F:double-stranded DNA binding"/>
    <property type="evidence" value="ECO:0007669"/>
    <property type="project" value="TreeGrafter"/>
</dbReference>
<keyword evidence="3" id="KW-0539">Nucleus</keyword>
<dbReference type="GO" id="GO:0002218">
    <property type="term" value="P:activation of innate immune response"/>
    <property type="evidence" value="ECO:0007669"/>
    <property type="project" value="InterPro"/>
</dbReference>
<dbReference type="SUPFAM" id="SSF159141">
    <property type="entry name" value="HIN-2000 domain-like"/>
    <property type="match status" value="1"/>
</dbReference>
<dbReference type="GO" id="GO:0005654">
    <property type="term" value="C:nucleoplasm"/>
    <property type="evidence" value="ECO:0007669"/>
    <property type="project" value="TreeGrafter"/>
</dbReference>
<dbReference type="Gene3D" id="2.40.50.140">
    <property type="entry name" value="Nucleic acid-binding proteins"/>
    <property type="match status" value="1"/>
</dbReference>
<feature type="domain" description="HIN-200" evidence="4">
    <location>
        <begin position="35"/>
        <end position="150"/>
    </location>
</feature>
<dbReference type="GO" id="GO:0035458">
    <property type="term" value="P:cellular response to interferon-beta"/>
    <property type="evidence" value="ECO:0007669"/>
    <property type="project" value="InterPro"/>
</dbReference>
<dbReference type="PROSITE" id="PS50834">
    <property type="entry name" value="HIN_200"/>
    <property type="match status" value="1"/>
</dbReference>
<dbReference type="AlphaFoldDB" id="A0AAD4YHW1"/>
<dbReference type="InterPro" id="IPR040205">
    <property type="entry name" value="HIN-200"/>
</dbReference>
<dbReference type="Proteomes" id="UP001214576">
    <property type="component" value="Unassembled WGS sequence"/>
</dbReference>
<protein>
    <recommendedName>
        <fullName evidence="4">HIN-200 domain-containing protein</fullName>
    </recommendedName>
</protein>
<comment type="caution">
    <text evidence="5">The sequence shown here is derived from an EMBL/GenBank/DDBJ whole genome shotgun (WGS) entry which is preliminary data.</text>
</comment>
<name>A0AAD4YHW1_OVIAM</name>